<dbReference type="AlphaFoldDB" id="A0A179BNN4"/>
<protein>
    <submittedName>
        <fullName evidence="1">Uncharacterized protein</fullName>
    </submittedName>
</protein>
<evidence type="ECO:0000313" key="1">
    <source>
        <dbReference type="EMBL" id="OAP93358.1"/>
    </source>
</evidence>
<comment type="caution">
    <text evidence="1">The sequence shown here is derived from an EMBL/GenBank/DDBJ whole genome shotgun (WGS) entry which is preliminary data.</text>
</comment>
<accession>A0A179BNN4</accession>
<dbReference type="SUPFAM" id="SSF52540">
    <property type="entry name" value="P-loop containing nucleoside triphosphate hydrolases"/>
    <property type="match status" value="1"/>
</dbReference>
<evidence type="ECO:0000313" key="2">
    <source>
        <dbReference type="Proteomes" id="UP000078302"/>
    </source>
</evidence>
<gene>
    <name evidence="1" type="ORF">A4H96_01030</name>
</gene>
<dbReference type="RefSeq" id="WP_064217858.1">
    <property type="nucleotide sequence ID" value="NZ_LVXZ01000012.1"/>
</dbReference>
<sequence>MLSQLLRKNRHTPEIHTLTIGEVIEPVQRSRWRRKPATKPMVGLRDAQVLQHTIIIGQAITGKTRLTRNLAGQAMAAGASVLYLDYRRDA</sequence>
<name>A0A179BNN4_ACIFR</name>
<dbReference type="EMBL" id="LVXZ01000012">
    <property type="protein sequence ID" value="OAP93358.1"/>
    <property type="molecule type" value="Genomic_DNA"/>
</dbReference>
<dbReference type="InterPro" id="IPR027417">
    <property type="entry name" value="P-loop_NTPase"/>
</dbReference>
<reference evidence="1 2" key="1">
    <citation type="submission" date="2016-04" db="EMBL/GenBank/DDBJ databases">
        <title>Acidithiobacillus ferrooxidans genome sequencing and assembly.</title>
        <authorList>
            <person name="Zhou Z."/>
        </authorList>
    </citation>
    <scope>NUCLEOTIDE SEQUENCE [LARGE SCALE GENOMIC DNA]</scope>
    <source>
        <strain evidence="1 2">BY0502</strain>
    </source>
</reference>
<proteinExistence type="predicted"/>
<organism evidence="1 2">
    <name type="scientific">Acidithiobacillus ferrooxidans</name>
    <name type="common">Thiobacillus ferrooxidans</name>
    <dbReference type="NCBI Taxonomy" id="920"/>
    <lineage>
        <taxon>Bacteria</taxon>
        <taxon>Pseudomonadati</taxon>
        <taxon>Pseudomonadota</taxon>
        <taxon>Acidithiobacillia</taxon>
        <taxon>Acidithiobacillales</taxon>
        <taxon>Acidithiobacillaceae</taxon>
        <taxon>Acidithiobacillus</taxon>
    </lineage>
</organism>
<dbReference type="Proteomes" id="UP000078302">
    <property type="component" value="Unassembled WGS sequence"/>
</dbReference>
<keyword evidence="2" id="KW-1185">Reference proteome</keyword>